<proteinExistence type="predicted"/>
<evidence type="ECO:0000313" key="3">
    <source>
        <dbReference type="Proteomes" id="UP001456524"/>
    </source>
</evidence>
<keyword evidence="1" id="KW-0812">Transmembrane</keyword>
<reference evidence="2 3" key="1">
    <citation type="journal article" date="2022" name="G3 (Bethesda)">
        <title>Enemy or ally: a genomic approach to elucidate the lifestyle of Phyllosticta citrichinaensis.</title>
        <authorList>
            <person name="Buijs V.A."/>
            <person name="Groenewald J.Z."/>
            <person name="Haridas S."/>
            <person name="LaButti K.M."/>
            <person name="Lipzen A."/>
            <person name="Martin F.M."/>
            <person name="Barry K."/>
            <person name="Grigoriev I.V."/>
            <person name="Crous P.W."/>
            <person name="Seidl M.F."/>
        </authorList>
    </citation>
    <scope>NUCLEOTIDE SEQUENCE [LARGE SCALE GENOMIC DNA]</scope>
    <source>
        <strain evidence="2 3">CBS 129764</strain>
    </source>
</reference>
<accession>A0ABR1XFR6</accession>
<keyword evidence="1" id="KW-1133">Transmembrane helix</keyword>
<name>A0ABR1XFR6_9PEZI</name>
<evidence type="ECO:0000256" key="1">
    <source>
        <dbReference type="SAM" id="Phobius"/>
    </source>
</evidence>
<organism evidence="2 3">
    <name type="scientific">Phyllosticta citrichinensis</name>
    <dbReference type="NCBI Taxonomy" id="1130410"/>
    <lineage>
        <taxon>Eukaryota</taxon>
        <taxon>Fungi</taxon>
        <taxon>Dikarya</taxon>
        <taxon>Ascomycota</taxon>
        <taxon>Pezizomycotina</taxon>
        <taxon>Dothideomycetes</taxon>
        <taxon>Dothideomycetes incertae sedis</taxon>
        <taxon>Botryosphaeriales</taxon>
        <taxon>Phyllostictaceae</taxon>
        <taxon>Phyllosticta</taxon>
    </lineage>
</organism>
<dbReference type="Proteomes" id="UP001456524">
    <property type="component" value="Unassembled WGS sequence"/>
</dbReference>
<feature type="transmembrane region" description="Helical" evidence="1">
    <location>
        <begin position="216"/>
        <end position="233"/>
    </location>
</feature>
<feature type="transmembrane region" description="Helical" evidence="1">
    <location>
        <begin position="184"/>
        <end position="210"/>
    </location>
</feature>
<evidence type="ECO:0000313" key="2">
    <source>
        <dbReference type="EMBL" id="KAK8152113.1"/>
    </source>
</evidence>
<keyword evidence="3" id="KW-1185">Reference proteome</keyword>
<sequence>MRLLMRARFRPLRELVAHRPPVTLNLGFTLFPPVALRLLPVVRRPSRVRYPVGGWAVLFASALSRLSAVAHLPAPWCPITHCCARRLVASRQSRGAPVLVSPVSCPLSGPRPGIPLLSPVARRPGAWLVKWPFSSCRPSPLENHCGALVPFNQSPFEFSVLDTFEDALVASVELLSSSKSTARLVTLVPLFLYLLYAVVARSPLVVLFYLSREMFIIFYLEVLTLLFVTYRRYRHYRHCGTFLWPSPSPSIHCCQFSTSSIRRPGFSQSYPVLDPQIDH</sequence>
<protein>
    <submittedName>
        <fullName evidence="2">Uncharacterized protein</fullName>
    </submittedName>
</protein>
<keyword evidence="1" id="KW-0472">Membrane</keyword>
<comment type="caution">
    <text evidence="2">The sequence shown here is derived from an EMBL/GenBank/DDBJ whole genome shotgun (WGS) entry which is preliminary data.</text>
</comment>
<gene>
    <name evidence="2" type="ORF">IWX90DRAFT_446055</name>
</gene>
<dbReference type="EMBL" id="JBBWUH010000015">
    <property type="protein sequence ID" value="KAK8152113.1"/>
    <property type="molecule type" value="Genomic_DNA"/>
</dbReference>